<proteinExistence type="predicted"/>
<feature type="transmembrane region" description="Helical" evidence="6">
    <location>
        <begin position="96"/>
        <end position="115"/>
    </location>
</feature>
<evidence type="ECO:0000256" key="6">
    <source>
        <dbReference type="SAM" id="Phobius"/>
    </source>
</evidence>
<feature type="transmembrane region" description="Helical" evidence="6">
    <location>
        <begin position="318"/>
        <end position="338"/>
    </location>
</feature>
<feature type="transmembrane region" description="Helical" evidence="6">
    <location>
        <begin position="25"/>
        <end position="43"/>
    </location>
</feature>
<evidence type="ECO:0000256" key="2">
    <source>
        <dbReference type="ARBA" id="ARBA00022475"/>
    </source>
</evidence>
<sequence length="433" mass="45008">MAVDTAPAPATPAALLDEKRTRKPIGGAVLAVIGAVIGGFALGKLGDRSVTFTLNLTLPDASWTVPAAPTVAILAALAAAAGILVAIGVPTRWFKLIMAAGATCLALSLLCWAMSQEGVVFRIESILAGALFLSLPYMFGALSGVVCERSGVINIGIEGQFLMGAFFGVLVASITGNSYAGILGAMIAGSLLTLLLAALATRYQVNQVVTGVILNLLALGFTGFMYDQLKKTPGYNNPHGVSNISSWLESIGLGFLGDIPVIGPVLFRQSIFVYVGLGLVAVIWFLLYRTRWGLRTRAVGEHPAAADSMGVNVNRLRFWNVAAAGLISGFGGAFFTIANNLAFNKNMTAGLGFVALAVMIVGRWNPLGVLAGALIFGFTTQVSRYLDTAGNSIIPGEFLQMLPYAVTLVVVAGLIGKAKAPAADGVPYNPGDK</sequence>
<dbReference type="GO" id="GO:0005886">
    <property type="term" value="C:plasma membrane"/>
    <property type="evidence" value="ECO:0007669"/>
    <property type="project" value="UniProtKB-SubCell"/>
</dbReference>
<evidence type="ECO:0000256" key="3">
    <source>
        <dbReference type="ARBA" id="ARBA00022692"/>
    </source>
</evidence>
<evidence type="ECO:0000256" key="4">
    <source>
        <dbReference type="ARBA" id="ARBA00022989"/>
    </source>
</evidence>
<comment type="subcellular location">
    <subcellularLocation>
        <location evidence="1">Cell membrane</location>
        <topology evidence="1">Multi-pass membrane protein</topology>
    </subcellularLocation>
</comment>
<dbReference type="OrthoDB" id="9792579at2"/>
<keyword evidence="8" id="KW-1185">Reference proteome</keyword>
<protein>
    <submittedName>
        <fullName evidence="7">ABC transporter permease</fullName>
    </submittedName>
</protein>
<reference evidence="7 8" key="2">
    <citation type="submission" date="2019-05" db="EMBL/GenBank/DDBJ databases">
        <title>Glycomyces buryatensis sp. nov.</title>
        <authorList>
            <person name="Nikitina E."/>
        </authorList>
    </citation>
    <scope>NUCLEOTIDE SEQUENCE [LARGE SCALE GENOMIC DNA]</scope>
    <source>
        <strain evidence="7 8">18</strain>
    </source>
</reference>
<evidence type="ECO:0000313" key="8">
    <source>
        <dbReference type="Proteomes" id="UP000308760"/>
    </source>
</evidence>
<evidence type="ECO:0000256" key="5">
    <source>
        <dbReference type="ARBA" id="ARBA00023136"/>
    </source>
</evidence>
<feature type="transmembrane region" description="Helical" evidence="6">
    <location>
        <begin position="159"/>
        <end position="176"/>
    </location>
</feature>
<dbReference type="InterPro" id="IPR001851">
    <property type="entry name" value="ABC_transp_permease"/>
</dbReference>
<evidence type="ECO:0000256" key="1">
    <source>
        <dbReference type="ARBA" id="ARBA00004651"/>
    </source>
</evidence>
<feature type="transmembrane region" description="Helical" evidence="6">
    <location>
        <begin position="350"/>
        <end position="378"/>
    </location>
</feature>
<organism evidence="7 8">
    <name type="scientific">Glycomyces buryatensis</name>
    <dbReference type="NCBI Taxonomy" id="2570927"/>
    <lineage>
        <taxon>Bacteria</taxon>
        <taxon>Bacillati</taxon>
        <taxon>Actinomycetota</taxon>
        <taxon>Actinomycetes</taxon>
        <taxon>Glycomycetales</taxon>
        <taxon>Glycomycetaceae</taxon>
        <taxon>Glycomyces</taxon>
    </lineage>
</organism>
<dbReference type="GO" id="GO:0022857">
    <property type="term" value="F:transmembrane transporter activity"/>
    <property type="evidence" value="ECO:0007669"/>
    <property type="project" value="InterPro"/>
</dbReference>
<dbReference type="EMBL" id="STGY01000064">
    <property type="protein sequence ID" value="THV39677.1"/>
    <property type="molecule type" value="Genomic_DNA"/>
</dbReference>
<accession>A0A4S8Q5U1</accession>
<keyword evidence="3 6" id="KW-0812">Transmembrane</keyword>
<dbReference type="PANTHER" id="PTHR43370:SF1">
    <property type="entry name" value="GUANOSINE ABC TRANSPORTER PERMEASE PROTEIN NUPQ"/>
    <property type="match status" value="1"/>
</dbReference>
<comment type="caution">
    <text evidence="7">The sequence shown here is derived from an EMBL/GenBank/DDBJ whole genome shotgun (WGS) entry which is preliminary data.</text>
</comment>
<feature type="transmembrane region" description="Helical" evidence="6">
    <location>
        <begin position="182"/>
        <end position="201"/>
    </location>
</feature>
<name>A0A4S8Q5U1_9ACTN</name>
<keyword evidence="5 6" id="KW-0472">Membrane</keyword>
<evidence type="ECO:0000313" key="7">
    <source>
        <dbReference type="EMBL" id="THV39677.1"/>
    </source>
</evidence>
<dbReference type="CDD" id="cd06580">
    <property type="entry name" value="TM_PBP1_transp_TpRbsC_like"/>
    <property type="match status" value="1"/>
</dbReference>
<feature type="transmembrane region" description="Helical" evidence="6">
    <location>
        <begin position="271"/>
        <end position="288"/>
    </location>
</feature>
<keyword evidence="2" id="KW-1003">Cell membrane</keyword>
<dbReference type="AlphaFoldDB" id="A0A4S8Q5U1"/>
<feature type="transmembrane region" description="Helical" evidence="6">
    <location>
        <begin position="63"/>
        <end position="89"/>
    </location>
</feature>
<reference evidence="8" key="1">
    <citation type="submission" date="2019-04" db="EMBL/GenBank/DDBJ databases">
        <title>Nocardioides xinjiangensis sp. nov.</title>
        <authorList>
            <person name="Liu S."/>
        </authorList>
    </citation>
    <scope>NUCLEOTIDE SEQUENCE [LARGE SCALE GENOMIC DNA]</scope>
    <source>
        <strain evidence="8">18</strain>
    </source>
</reference>
<dbReference type="Pfam" id="PF02653">
    <property type="entry name" value="BPD_transp_2"/>
    <property type="match status" value="1"/>
</dbReference>
<gene>
    <name evidence="7" type="ORF">FAB82_16995</name>
</gene>
<feature type="transmembrane region" description="Helical" evidence="6">
    <location>
        <begin position="208"/>
        <end position="226"/>
    </location>
</feature>
<keyword evidence="4 6" id="KW-1133">Transmembrane helix</keyword>
<dbReference type="RefSeq" id="WP_136535734.1">
    <property type="nucleotide sequence ID" value="NZ_STGY01000064.1"/>
</dbReference>
<dbReference type="Proteomes" id="UP000308760">
    <property type="component" value="Unassembled WGS sequence"/>
</dbReference>
<feature type="transmembrane region" description="Helical" evidence="6">
    <location>
        <begin position="127"/>
        <end position="147"/>
    </location>
</feature>
<dbReference type="PANTHER" id="PTHR43370">
    <property type="entry name" value="SUGAR ABC TRANSPORTER INTEGRAL MEMBRANE PROTEIN-RELATED"/>
    <property type="match status" value="1"/>
</dbReference>